<dbReference type="InterPro" id="IPR012132">
    <property type="entry name" value="GMC_OxRdtase"/>
</dbReference>
<feature type="domain" description="Glucose-methanol-choline oxidoreductase N-terminal" evidence="3">
    <location>
        <begin position="9"/>
        <end position="359"/>
    </location>
</feature>
<evidence type="ECO:0000313" key="6">
    <source>
        <dbReference type="Proteomes" id="UP000006633"/>
    </source>
</evidence>
<dbReference type="PANTHER" id="PTHR11552">
    <property type="entry name" value="GLUCOSE-METHANOL-CHOLINE GMC OXIDOREDUCTASE"/>
    <property type="match status" value="1"/>
</dbReference>
<keyword evidence="2" id="KW-0274">FAD</keyword>
<comment type="similarity">
    <text evidence="1">Belongs to the GMC oxidoreductase family.</text>
</comment>
<dbReference type="RefSeq" id="WP_013166770.1">
    <property type="nucleotide sequence ID" value="NC_014217.1"/>
</dbReference>
<dbReference type="InterPro" id="IPR007867">
    <property type="entry name" value="GMC_OxRtase_C"/>
</dbReference>
<dbReference type="InterPro" id="IPR000172">
    <property type="entry name" value="GMC_OxRdtase_N"/>
</dbReference>
<dbReference type="Pfam" id="PF05199">
    <property type="entry name" value="GMC_oxred_C"/>
    <property type="match status" value="1"/>
</dbReference>
<comment type="cofactor">
    <cofactor evidence="2">
        <name>FAD</name>
        <dbReference type="ChEBI" id="CHEBI:57692"/>
    </cofactor>
</comment>
<dbReference type="Proteomes" id="UP000006633">
    <property type="component" value="Chromosome"/>
</dbReference>
<reference evidence="5 6" key="1">
    <citation type="journal article" date="2012" name="Stand. Genomic Sci.">
        <title>Complete genome sequence of the facultatively chemolithoautotrophic and methylotrophic alpha Proteobacterium Starkeya novella type strain (ATCC 8093(T)).</title>
        <authorList>
            <person name="Kappler U."/>
            <person name="Davenport K."/>
            <person name="Beatson S."/>
            <person name="Lucas S."/>
            <person name="Lapidus A."/>
            <person name="Copeland A."/>
            <person name="Berry K.W."/>
            <person name="Glavina Del Rio T."/>
            <person name="Hammon N."/>
            <person name="Dalin E."/>
            <person name="Tice H."/>
            <person name="Pitluck S."/>
            <person name="Richardson P."/>
            <person name="Bruce D."/>
            <person name="Goodwin L.A."/>
            <person name="Han C."/>
            <person name="Tapia R."/>
            <person name="Detter J.C."/>
            <person name="Chang Y.J."/>
            <person name="Jeffries C.D."/>
            <person name="Land M."/>
            <person name="Hauser L."/>
            <person name="Kyrpides N.C."/>
            <person name="Goker M."/>
            <person name="Ivanova N."/>
            <person name="Klenk H.P."/>
            <person name="Woyke T."/>
        </authorList>
    </citation>
    <scope>NUCLEOTIDE SEQUENCE [LARGE SCALE GENOMIC DNA]</scope>
    <source>
        <strain evidence="6">ATCC 8093 / DSM 506 / JCM 20403 / CCM 1077 / IAM 12100 / NBRC 12443 / NCIMB 10456</strain>
    </source>
</reference>
<dbReference type="SUPFAM" id="SSF54373">
    <property type="entry name" value="FAD-linked reductases, C-terminal domain"/>
    <property type="match status" value="1"/>
</dbReference>
<keyword evidence="6" id="KW-1185">Reference proteome</keyword>
<dbReference type="eggNOG" id="COG2303">
    <property type="taxonomic scope" value="Bacteria"/>
</dbReference>
<dbReference type="STRING" id="639283.Snov_1966"/>
<dbReference type="SUPFAM" id="SSF51905">
    <property type="entry name" value="FAD/NAD(P)-binding domain"/>
    <property type="match status" value="1"/>
</dbReference>
<protein>
    <submittedName>
        <fullName evidence="5">GMC oxidoreductase</fullName>
    </submittedName>
</protein>
<name>D6ZZD0_ANCN5</name>
<feature type="domain" description="Glucose-methanol-choline oxidoreductase C-terminal" evidence="4">
    <location>
        <begin position="457"/>
        <end position="590"/>
    </location>
</feature>
<evidence type="ECO:0000256" key="2">
    <source>
        <dbReference type="PIRSR" id="PIRSR000137-2"/>
    </source>
</evidence>
<dbReference type="PIRSF" id="PIRSF000137">
    <property type="entry name" value="Alcohol_oxidase"/>
    <property type="match status" value="1"/>
</dbReference>
<proteinExistence type="inferred from homology"/>
<dbReference type="KEGG" id="sno:Snov_1966"/>
<dbReference type="GO" id="GO:0016614">
    <property type="term" value="F:oxidoreductase activity, acting on CH-OH group of donors"/>
    <property type="evidence" value="ECO:0007669"/>
    <property type="project" value="InterPro"/>
</dbReference>
<accession>D6ZZD0</accession>
<feature type="binding site" evidence="2">
    <location>
        <position position="281"/>
    </location>
    <ligand>
        <name>FAD</name>
        <dbReference type="ChEBI" id="CHEBI:57692"/>
    </ligand>
</feature>
<dbReference type="PANTHER" id="PTHR11552:SF213">
    <property type="entry name" value="DEHYDROGENASE, PUTATIVE-RELATED"/>
    <property type="match status" value="1"/>
</dbReference>
<dbReference type="Gene3D" id="3.30.560.10">
    <property type="entry name" value="Glucose Oxidase, domain 3"/>
    <property type="match status" value="1"/>
</dbReference>
<evidence type="ECO:0000313" key="5">
    <source>
        <dbReference type="EMBL" id="ADH89266.1"/>
    </source>
</evidence>
<dbReference type="GO" id="GO:0050660">
    <property type="term" value="F:flavin adenine dinucleotide binding"/>
    <property type="evidence" value="ECO:0007669"/>
    <property type="project" value="InterPro"/>
</dbReference>
<dbReference type="HOGENOM" id="CLU_002865_7_2_5"/>
<organism evidence="5 6">
    <name type="scientific">Ancylobacter novellus (strain ATCC 8093 / DSM 506 / JCM 20403 / CCM 1077 / IAM 12100 / NBRC 12443 / NCIMB 10456)</name>
    <name type="common">Starkeya novella</name>
    <dbReference type="NCBI Taxonomy" id="639283"/>
    <lineage>
        <taxon>Bacteria</taxon>
        <taxon>Pseudomonadati</taxon>
        <taxon>Pseudomonadota</taxon>
        <taxon>Alphaproteobacteria</taxon>
        <taxon>Hyphomicrobiales</taxon>
        <taxon>Xanthobacteraceae</taxon>
        <taxon>Ancylobacter</taxon>
    </lineage>
</organism>
<evidence type="ECO:0000259" key="3">
    <source>
        <dbReference type="Pfam" id="PF00732"/>
    </source>
</evidence>
<gene>
    <name evidence="5" type="ordered locus">Snov_1966</name>
</gene>
<dbReference type="Gene3D" id="3.50.50.60">
    <property type="entry name" value="FAD/NAD(P)-binding domain"/>
    <property type="match status" value="1"/>
</dbReference>
<keyword evidence="2" id="KW-0285">Flavoprotein</keyword>
<dbReference type="Pfam" id="PF00732">
    <property type="entry name" value="GMC_oxred_N"/>
    <property type="match status" value="1"/>
</dbReference>
<evidence type="ECO:0000256" key="1">
    <source>
        <dbReference type="ARBA" id="ARBA00010790"/>
    </source>
</evidence>
<evidence type="ECO:0000259" key="4">
    <source>
        <dbReference type="Pfam" id="PF05199"/>
    </source>
</evidence>
<dbReference type="InterPro" id="IPR036188">
    <property type="entry name" value="FAD/NAD-bd_sf"/>
</dbReference>
<dbReference type="AlphaFoldDB" id="D6ZZD0"/>
<dbReference type="EMBL" id="CP002026">
    <property type="protein sequence ID" value="ADH89266.1"/>
    <property type="molecule type" value="Genomic_DNA"/>
</dbReference>
<sequence>MSMQAGESFDYVIVGGGSAGAVLAARLAENGARVLVLEAGGDPSASEPTVPPPERPLEADYRVPAFHAFASEHPVISWDYWARHYADTDRQKQDWRYSEAQDGVLYPRVRALGGCSAHHALIIVRPNDLDWNHIWQVTGDESWKASRMLAYFRRIERCRYRFFGWRWMSRLFGWDPTGHGWKGWLTTELAVPLRALRDRRLRSGLLRSIQAAADGYHGTSLEWETNRLDPNETRWWNPFASGIRLVPLSTRKHARHGPRERLEEVRRKHPDRLEIRLHAEVQRILVGGTPLRAEGVVYRRNGVEETVRASKDVVLCAGVFETPKLLMLSGIGPRPQIEGQGIAPVVDLPGVGANLQDRYEVAVVSRMKRPWHTLAGATYTTADKYYRRWRWFGLGNYTSNGILFSVALKSRRNLDVPDLYCFALLADFRGYYKGYSERIKKRDYVSWVILKAYTGNTAGHVRLRSPDPAAAPEILFRYFEEGNGPTDDLDAVVEGIRFVRTIADAMDDDVAEEEEPGRHRDTDAELRDYVRANAWGHHACGTCAMKPREQGGVVDSRFKVHGVEGLRVVDASIFPRIPGYFLATAVYMIAEKAADTLLSGE</sequence>